<gene>
    <name evidence="2" type="ORF">BC936DRAFT_144558</name>
</gene>
<dbReference type="EMBL" id="RBNI01003342">
    <property type="protein sequence ID" value="RUP48440.1"/>
    <property type="molecule type" value="Genomic_DNA"/>
</dbReference>
<feature type="region of interest" description="Disordered" evidence="1">
    <location>
        <begin position="1"/>
        <end position="22"/>
    </location>
</feature>
<name>A0A433DC83_9FUNG</name>
<proteinExistence type="predicted"/>
<protein>
    <submittedName>
        <fullName evidence="2">Uncharacterized protein</fullName>
    </submittedName>
</protein>
<evidence type="ECO:0000313" key="3">
    <source>
        <dbReference type="Proteomes" id="UP000268093"/>
    </source>
</evidence>
<organism evidence="2 3">
    <name type="scientific">Jimgerdemannia flammicorona</name>
    <dbReference type="NCBI Taxonomy" id="994334"/>
    <lineage>
        <taxon>Eukaryota</taxon>
        <taxon>Fungi</taxon>
        <taxon>Fungi incertae sedis</taxon>
        <taxon>Mucoromycota</taxon>
        <taxon>Mucoromycotina</taxon>
        <taxon>Endogonomycetes</taxon>
        <taxon>Endogonales</taxon>
        <taxon>Endogonaceae</taxon>
        <taxon>Jimgerdemannia</taxon>
    </lineage>
</organism>
<evidence type="ECO:0000313" key="2">
    <source>
        <dbReference type="EMBL" id="RUP48440.1"/>
    </source>
</evidence>
<dbReference type="Proteomes" id="UP000268093">
    <property type="component" value="Unassembled WGS sequence"/>
</dbReference>
<evidence type="ECO:0000256" key="1">
    <source>
        <dbReference type="SAM" id="MobiDB-lite"/>
    </source>
</evidence>
<accession>A0A433DC83</accession>
<keyword evidence="3" id="KW-1185">Reference proteome</keyword>
<feature type="region of interest" description="Disordered" evidence="1">
    <location>
        <begin position="40"/>
        <end position="70"/>
    </location>
</feature>
<dbReference type="AlphaFoldDB" id="A0A433DC83"/>
<reference evidence="2 3" key="1">
    <citation type="journal article" date="2018" name="New Phytol.">
        <title>Phylogenomics of Endogonaceae and evolution of mycorrhizas within Mucoromycota.</title>
        <authorList>
            <person name="Chang Y."/>
            <person name="Desiro A."/>
            <person name="Na H."/>
            <person name="Sandor L."/>
            <person name="Lipzen A."/>
            <person name="Clum A."/>
            <person name="Barry K."/>
            <person name="Grigoriev I.V."/>
            <person name="Martin F.M."/>
            <person name="Stajich J.E."/>
            <person name="Smith M.E."/>
            <person name="Bonito G."/>
            <person name="Spatafora J.W."/>
        </authorList>
    </citation>
    <scope>NUCLEOTIDE SEQUENCE [LARGE SCALE GENOMIC DNA]</scope>
    <source>
        <strain evidence="2 3">GMNB39</strain>
    </source>
</reference>
<sequence length="70" mass="7743">MPMTPPRGSPVTHASDASAMSIRRPGRELIFIACKGCAGQRATEQPSLQPRPRQHGKSRSINFSLRRDSR</sequence>
<comment type="caution">
    <text evidence="2">The sequence shown here is derived from an EMBL/GenBank/DDBJ whole genome shotgun (WGS) entry which is preliminary data.</text>
</comment>